<sequence length="316" mass="37793">MNKLYVLIVFLLPIIALSQQPKISPYYPDNPNFERHQTQFTYFDLNYVNFRVQNYLEKNSGMVLMDTKFNLKDGHGIAEFIYKESMVIGSNRKPYTLHFNYTVAPIENDLVITKCKITGQVDKLIAFYVGFWKTSLQFDEIKRRKEVYNHYLQDRVSFFFNNGNPYVIIENETSIDFQKFKEEYEMKKTAEEKRLLELEKEKKLKAQQKQEQLEIDRKQQAEKDKQAEEKRQKQLNTKVLNSSVTIEKKKNKLQFQGKVSDGFLQDVEEFLKDKENGTYLLQVSTTYEYEVEIKNDFRIYRYTPPKNLKNTILNRF</sequence>
<dbReference type="RefSeq" id="WP_128249783.1">
    <property type="nucleotide sequence ID" value="NZ_CP034951.1"/>
</dbReference>
<keyword evidence="1" id="KW-0175">Coiled coil</keyword>
<dbReference type="OrthoDB" id="1376202at2"/>
<reference evidence="2 3" key="1">
    <citation type="submission" date="2019-01" db="EMBL/GenBank/DDBJ databases">
        <title>Complete genome sequencing of Aequorivita sp. H23M31.</title>
        <authorList>
            <person name="Bae J.-W."/>
        </authorList>
    </citation>
    <scope>NUCLEOTIDE SEQUENCE [LARGE SCALE GENOMIC DNA]</scope>
    <source>
        <strain evidence="2 3">H23M31</strain>
    </source>
</reference>
<gene>
    <name evidence="2" type="ORF">EI546_06475</name>
</gene>
<accession>A0A410G2E1</accession>
<proteinExistence type="predicted"/>
<keyword evidence="3" id="KW-1185">Reference proteome</keyword>
<evidence type="ECO:0000256" key="1">
    <source>
        <dbReference type="SAM" id="Coils"/>
    </source>
</evidence>
<evidence type="ECO:0000313" key="2">
    <source>
        <dbReference type="EMBL" id="QAA81395.1"/>
    </source>
</evidence>
<name>A0A410G2E1_9FLAO</name>
<dbReference type="Proteomes" id="UP000285517">
    <property type="component" value="Chromosome"/>
</dbReference>
<evidence type="ECO:0000313" key="3">
    <source>
        <dbReference type="Proteomes" id="UP000285517"/>
    </source>
</evidence>
<evidence type="ECO:0008006" key="4">
    <source>
        <dbReference type="Google" id="ProtNLM"/>
    </source>
</evidence>
<feature type="coiled-coil region" evidence="1">
    <location>
        <begin position="181"/>
        <end position="238"/>
    </location>
</feature>
<dbReference type="KEGG" id="aev:EI546_06475"/>
<protein>
    <recommendedName>
        <fullName evidence="4">DUF4468 domain-containing protein</fullName>
    </recommendedName>
</protein>
<dbReference type="AlphaFoldDB" id="A0A410G2E1"/>
<dbReference type="EMBL" id="CP034951">
    <property type="protein sequence ID" value="QAA81395.1"/>
    <property type="molecule type" value="Genomic_DNA"/>
</dbReference>
<organism evidence="2 3">
    <name type="scientific">Aequorivita ciconiae</name>
    <dbReference type="NCBI Taxonomy" id="2494375"/>
    <lineage>
        <taxon>Bacteria</taxon>
        <taxon>Pseudomonadati</taxon>
        <taxon>Bacteroidota</taxon>
        <taxon>Flavobacteriia</taxon>
        <taxon>Flavobacteriales</taxon>
        <taxon>Flavobacteriaceae</taxon>
        <taxon>Aequorivita</taxon>
    </lineage>
</organism>